<dbReference type="AlphaFoldDB" id="A0AAT9FP89"/>
<dbReference type="GO" id="GO:0005829">
    <property type="term" value="C:cytosol"/>
    <property type="evidence" value="ECO:0007669"/>
    <property type="project" value="TreeGrafter"/>
</dbReference>
<name>A0AAT9FP89_9BACT</name>
<feature type="region of interest" description="Disordered" evidence="3">
    <location>
        <begin position="408"/>
        <end position="429"/>
    </location>
</feature>
<dbReference type="Pfam" id="PF03372">
    <property type="entry name" value="Exo_endo_phos"/>
    <property type="match status" value="1"/>
</dbReference>
<dbReference type="PANTHER" id="PTHR30344">
    <property type="entry name" value="6-PHOSPHOGLUCONOLACTONASE-RELATED"/>
    <property type="match status" value="1"/>
</dbReference>
<organism evidence="5">
    <name type="scientific">Oceaniferula spumae</name>
    <dbReference type="NCBI Taxonomy" id="2979115"/>
    <lineage>
        <taxon>Bacteria</taxon>
        <taxon>Pseudomonadati</taxon>
        <taxon>Verrucomicrobiota</taxon>
        <taxon>Verrucomicrobiia</taxon>
        <taxon>Verrucomicrobiales</taxon>
        <taxon>Verrucomicrobiaceae</taxon>
        <taxon>Oceaniferula</taxon>
    </lineage>
</organism>
<protein>
    <recommendedName>
        <fullName evidence="4">Endonuclease/exonuclease/phosphatase domain-containing protein</fullName>
    </recommendedName>
</protein>
<proteinExistence type="inferred from homology"/>
<evidence type="ECO:0000259" key="4">
    <source>
        <dbReference type="Pfam" id="PF03372"/>
    </source>
</evidence>
<dbReference type="SUPFAM" id="SSF56219">
    <property type="entry name" value="DNase I-like"/>
    <property type="match status" value="1"/>
</dbReference>
<keyword evidence="2" id="KW-0119">Carbohydrate metabolism</keyword>
<keyword evidence="2" id="KW-0313">Glucose metabolism</keyword>
<accession>A0AAT9FP89</accession>
<dbReference type="InterPro" id="IPR050282">
    <property type="entry name" value="Cycloisomerase_2"/>
</dbReference>
<dbReference type="InterPro" id="IPR015943">
    <property type="entry name" value="WD40/YVTN_repeat-like_dom_sf"/>
</dbReference>
<evidence type="ECO:0000256" key="2">
    <source>
        <dbReference type="ARBA" id="ARBA00022526"/>
    </source>
</evidence>
<dbReference type="Gene3D" id="3.60.10.10">
    <property type="entry name" value="Endonuclease/exonuclease/phosphatase"/>
    <property type="match status" value="1"/>
</dbReference>
<feature type="domain" description="Endonuclease/exonuclease/phosphatase" evidence="4">
    <location>
        <begin position="25"/>
        <end position="263"/>
    </location>
</feature>
<comment type="similarity">
    <text evidence="1">Belongs to the cycloisomerase 2 family.</text>
</comment>
<dbReference type="InterPro" id="IPR019405">
    <property type="entry name" value="Lactonase_7-beta_prop"/>
</dbReference>
<dbReference type="KEGG" id="osu:NT6N_27540"/>
<dbReference type="EMBL" id="AP026866">
    <property type="protein sequence ID" value="BDS07714.1"/>
    <property type="molecule type" value="Genomic_DNA"/>
</dbReference>
<dbReference type="GO" id="GO:0006006">
    <property type="term" value="P:glucose metabolic process"/>
    <property type="evidence" value="ECO:0007669"/>
    <property type="project" value="UniProtKB-KW"/>
</dbReference>
<evidence type="ECO:0000256" key="3">
    <source>
        <dbReference type="SAM" id="MobiDB-lite"/>
    </source>
</evidence>
<evidence type="ECO:0000313" key="5">
    <source>
        <dbReference type="EMBL" id="BDS07714.1"/>
    </source>
</evidence>
<dbReference type="InterPro" id="IPR036691">
    <property type="entry name" value="Endo/exonu/phosph_ase_sf"/>
</dbReference>
<gene>
    <name evidence="5" type="ORF">NT6N_27540</name>
</gene>
<dbReference type="PANTHER" id="PTHR30344:SF1">
    <property type="entry name" value="6-PHOSPHOGLUCONOLACTONASE"/>
    <property type="match status" value="1"/>
</dbReference>
<dbReference type="SUPFAM" id="SSF51004">
    <property type="entry name" value="C-terminal (heme d1) domain of cytochrome cd1-nitrite reductase"/>
    <property type="match status" value="1"/>
</dbReference>
<dbReference type="Gene3D" id="2.130.10.10">
    <property type="entry name" value="YVTN repeat-like/Quinoprotein amine dehydrogenase"/>
    <property type="match status" value="1"/>
</dbReference>
<dbReference type="InterPro" id="IPR011048">
    <property type="entry name" value="Haem_d1_sf"/>
</dbReference>
<dbReference type="CDD" id="cd09083">
    <property type="entry name" value="EEP-1"/>
    <property type="match status" value="1"/>
</dbReference>
<dbReference type="GO" id="GO:0017057">
    <property type="term" value="F:6-phosphogluconolactonase activity"/>
    <property type="evidence" value="ECO:0007669"/>
    <property type="project" value="TreeGrafter"/>
</dbReference>
<dbReference type="Pfam" id="PF10282">
    <property type="entry name" value="Lactonase"/>
    <property type="match status" value="1"/>
</dbReference>
<evidence type="ECO:0000256" key="1">
    <source>
        <dbReference type="ARBA" id="ARBA00005564"/>
    </source>
</evidence>
<dbReference type="InterPro" id="IPR005135">
    <property type="entry name" value="Endo/exonuclease/phosphatase"/>
</dbReference>
<reference evidence="5" key="1">
    <citation type="submission" date="2024-07" db="EMBL/GenBank/DDBJ databases">
        <title>Complete genome sequence of Verrucomicrobiaceae bacterium NT6N.</title>
        <authorList>
            <person name="Huang C."/>
            <person name="Takami H."/>
            <person name="Hamasaki K."/>
        </authorList>
    </citation>
    <scope>NUCLEOTIDE SEQUENCE</scope>
    <source>
        <strain evidence="5">NT6N</strain>
    </source>
</reference>
<sequence>MKWMLALMILAGFVVTSHAKSICLVSYNIRYDGSGDKGPRDWQQRKDKVTNYLRESHATVIGLQEVLHNQLLDVDKALPSHSFIGVGRDDAKQRGEYSPIFYDHKVWKVDPKENGTFWLSATPNKPGSKTWGNSIPRICTWARLIGLDGKGLYIFNSHWDHRSQPSREKAAMLILERIKARKHPKEPYILMGDLNANSDNPAIKTLLNSSLLIDNGGEQFKTFNHWQGARVQGKRIDHIFTSPSLHGAEFFTDANGEVPGSDHHPVRLLLPVRALASKEAINPTHVYIGTGANGIYTALLDNETGALGKATMAAEVGNSGFLALHPNKKYLYSTAQMQKGIGAVAAYSIEKDGSLTELGKQAVQGKGLCHITLDATSGMLMGANYGEGNVVSLPVNEDGSIGKLASIHQHEGSSAHPQRQTKPHAHSIYSGPDNKYAYAPDLGIDKIMIYAIDPKTAKLTASGSADAPAGAGPRHMKFGKDGKQAYVLNELTVDISVYDRDAGSGKLTSTQVVSTLPEGADKTSITCSEIRVSKDGKFIYCANRDLTEQKRDSISVFSVGDGGKLTRIQTIGAEVWIPRNINLDPSGKWLLVAGQRSNNVPVFKVDTTTGKLSHTGHQIEVPKAMCVEFLKK</sequence>